<keyword evidence="2" id="KW-1185">Reference proteome</keyword>
<evidence type="ECO:0000313" key="1">
    <source>
        <dbReference type="EMBL" id="CAL1396437.1"/>
    </source>
</evidence>
<dbReference type="EMBL" id="OZ034819">
    <property type="protein sequence ID" value="CAL1396437.1"/>
    <property type="molecule type" value="Genomic_DNA"/>
</dbReference>
<proteinExistence type="predicted"/>
<dbReference type="Proteomes" id="UP001497516">
    <property type="component" value="Chromosome 6"/>
</dbReference>
<reference evidence="1 2" key="1">
    <citation type="submission" date="2024-04" db="EMBL/GenBank/DDBJ databases">
        <authorList>
            <person name="Fracassetti M."/>
        </authorList>
    </citation>
    <scope>NUCLEOTIDE SEQUENCE [LARGE SCALE GENOMIC DNA]</scope>
</reference>
<sequence>MTSQVTEVEEVGEDGESDFVAGWFNDDIGFVRSGTTFTRSLLTLPHWCPKDESKSLKNLSVSRSLWREKRS</sequence>
<accession>A0AAV2FET2</accession>
<evidence type="ECO:0000313" key="2">
    <source>
        <dbReference type="Proteomes" id="UP001497516"/>
    </source>
</evidence>
<organism evidence="1 2">
    <name type="scientific">Linum trigynum</name>
    <dbReference type="NCBI Taxonomy" id="586398"/>
    <lineage>
        <taxon>Eukaryota</taxon>
        <taxon>Viridiplantae</taxon>
        <taxon>Streptophyta</taxon>
        <taxon>Embryophyta</taxon>
        <taxon>Tracheophyta</taxon>
        <taxon>Spermatophyta</taxon>
        <taxon>Magnoliopsida</taxon>
        <taxon>eudicotyledons</taxon>
        <taxon>Gunneridae</taxon>
        <taxon>Pentapetalae</taxon>
        <taxon>rosids</taxon>
        <taxon>fabids</taxon>
        <taxon>Malpighiales</taxon>
        <taxon>Linaceae</taxon>
        <taxon>Linum</taxon>
    </lineage>
</organism>
<protein>
    <submittedName>
        <fullName evidence="1">Uncharacterized protein</fullName>
    </submittedName>
</protein>
<gene>
    <name evidence="1" type="ORF">LTRI10_LOCUS36806</name>
</gene>
<name>A0AAV2FET2_9ROSI</name>
<dbReference type="AlphaFoldDB" id="A0AAV2FET2"/>